<dbReference type="AlphaFoldDB" id="A0A6A6YQ01"/>
<evidence type="ECO:0000313" key="2">
    <source>
        <dbReference type="Proteomes" id="UP000504636"/>
    </source>
</evidence>
<protein>
    <recommendedName>
        <fullName evidence="4">SnoaL-like domain-containing protein</fullName>
    </recommendedName>
</protein>
<dbReference type="GeneID" id="54462889"/>
<reference evidence="1 3" key="1">
    <citation type="journal article" date="2020" name="Stud. Mycol.">
        <title>101 Dothideomycetes genomes: a test case for predicting lifestyles and emergence of pathogens.</title>
        <authorList>
            <person name="Haridas S."/>
            <person name="Albert R."/>
            <person name="Binder M."/>
            <person name="Bloem J."/>
            <person name="Labutti K."/>
            <person name="Salamov A."/>
            <person name="Andreopoulos B."/>
            <person name="Baker S."/>
            <person name="Barry K."/>
            <person name="Bills G."/>
            <person name="Bluhm B."/>
            <person name="Cannon C."/>
            <person name="Castanera R."/>
            <person name="Culley D."/>
            <person name="Daum C."/>
            <person name="Ezra D."/>
            <person name="Gonzalez J."/>
            <person name="Henrissat B."/>
            <person name="Kuo A."/>
            <person name="Liang C."/>
            <person name="Lipzen A."/>
            <person name="Lutzoni F."/>
            <person name="Magnuson J."/>
            <person name="Mondo S."/>
            <person name="Nolan M."/>
            <person name="Ohm R."/>
            <person name="Pangilinan J."/>
            <person name="Park H.-J."/>
            <person name="Ramirez L."/>
            <person name="Alfaro M."/>
            <person name="Sun H."/>
            <person name="Tritt A."/>
            <person name="Yoshinaga Y."/>
            <person name="Zwiers L.-H."/>
            <person name="Turgeon B."/>
            <person name="Goodwin S."/>
            <person name="Spatafora J."/>
            <person name="Crous P."/>
            <person name="Grigoriev I."/>
        </authorList>
    </citation>
    <scope>NUCLEOTIDE SEQUENCE</scope>
    <source>
        <strain evidence="1 3">CBS 304.34</strain>
    </source>
</reference>
<accession>A0A6A6YQ01</accession>
<reference evidence="3" key="2">
    <citation type="submission" date="2020-04" db="EMBL/GenBank/DDBJ databases">
        <authorList>
            <consortium name="NCBI Genome Project"/>
        </authorList>
    </citation>
    <scope>NUCLEOTIDE SEQUENCE</scope>
    <source>
        <strain evidence="3">CBS 304.34</strain>
    </source>
</reference>
<evidence type="ECO:0000313" key="1">
    <source>
        <dbReference type="EMBL" id="KAF2810608.1"/>
    </source>
</evidence>
<keyword evidence="2" id="KW-1185">Reference proteome</keyword>
<dbReference type="RefSeq" id="XP_033577572.1">
    <property type="nucleotide sequence ID" value="XM_033721996.1"/>
</dbReference>
<gene>
    <name evidence="1 3" type="ORF">BDZ99DRAFT_475527</name>
</gene>
<dbReference type="InterPro" id="IPR032710">
    <property type="entry name" value="NTF2-like_dom_sf"/>
</dbReference>
<dbReference type="Proteomes" id="UP000504636">
    <property type="component" value="Unplaced"/>
</dbReference>
<evidence type="ECO:0008006" key="4">
    <source>
        <dbReference type="Google" id="ProtNLM"/>
    </source>
</evidence>
<organism evidence="1">
    <name type="scientific">Mytilinidion resinicola</name>
    <dbReference type="NCBI Taxonomy" id="574789"/>
    <lineage>
        <taxon>Eukaryota</taxon>
        <taxon>Fungi</taxon>
        <taxon>Dikarya</taxon>
        <taxon>Ascomycota</taxon>
        <taxon>Pezizomycotina</taxon>
        <taxon>Dothideomycetes</taxon>
        <taxon>Pleosporomycetidae</taxon>
        <taxon>Mytilinidiales</taxon>
        <taxon>Mytilinidiaceae</taxon>
        <taxon>Mytilinidion</taxon>
    </lineage>
</organism>
<dbReference type="SUPFAM" id="SSF54427">
    <property type="entry name" value="NTF2-like"/>
    <property type="match status" value="1"/>
</dbReference>
<proteinExistence type="predicted"/>
<name>A0A6A6YQ01_9PEZI</name>
<dbReference type="OrthoDB" id="3468019at2759"/>
<reference evidence="3" key="3">
    <citation type="submission" date="2025-04" db="UniProtKB">
        <authorList>
            <consortium name="RefSeq"/>
        </authorList>
    </citation>
    <scope>IDENTIFICATION</scope>
    <source>
        <strain evidence="3">CBS 304.34</strain>
    </source>
</reference>
<sequence length="154" mass="16874">MTANLATTETEWPTSTPVPAAVKKFLDDFFVVMDNNTPDAGEKLAADFFTPTATFTITGGTYVGSEEIKGSRIAAWKVVTSRQHKILKSYTCTDDASDLLNIGLAKMGLVNGKHLEGNFLSRIVFEDIKSPNLKMKLFQVWGDSGPLIKALQEE</sequence>
<dbReference type="EMBL" id="MU003699">
    <property type="protein sequence ID" value="KAF2810608.1"/>
    <property type="molecule type" value="Genomic_DNA"/>
</dbReference>
<evidence type="ECO:0000313" key="3">
    <source>
        <dbReference type="RefSeq" id="XP_033577572.1"/>
    </source>
</evidence>